<gene>
    <name evidence="2" type="ORF">HKT18_09385</name>
</gene>
<evidence type="ECO:0000313" key="3">
    <source>
        <dbReference type="Proteomes" id="UP000536509"/>
    </source>
</evidence>
<dbReference type="InterPro" id="IPR026341">
    <property type="entry name" value="T9SS_type_B"/>
</dbReference>
<dbReference type="Pfam" id="PF13585">
    <property type="entry name" value="CHU_C"/>
    <property type="match status" value="1"/>
</dbReference>
<keyword evidence="1" id="KW-0732">Signal</keyword>
<dbReference type="InterPro" id="IPR013783">
    <property type="entry name" value="Ig-like_fold"/>
</dbReference>
<dbReference type="Gene3D" id="2.60.40.10">
    <property type="entry name" value="Immunoglobulins"/>
    <property type="match status" value="2"/>
</dbReference>
<proteinExistence type="predicted"/>
<reference evidence="2 3" key="1">
    <citation type="submission" date="2020-05" db="EMBL/GenBank/DDBJ databases">
        <title>Draft genome of Flavobacterium sp. IMCC34852.</title>
        <authorList>
            <person name="Song J."/>
            <person name="Cho J.-C."/>
        </authorList>
    </citation>
    <scope>NUCLEOTIDE SEQUENCE [LARGE SCALE GENOMIC DNA]</scope>
    <source>
        <strain evidence="2 3">IMCC34852</strain>
    </source>
</reference>
<comment type="caution">
    <text evidence="2">The sequence shown here is derived from an EMBL/GenBank/DDBJ whole genome shotgun (WGS) entry which is preliminary data.</text>
</comment>
<dbReference type="Proteomes" id="UP000536509">
    <property type="component" value="Unassembled WGS sequence"/>
</dbReference>
<dbReference type="EMBL" id="JABEVX010000005">
    <property type="protein sequence ID" value="NNT72425.1"/>
    <property type="molecule type" value="Genomic_DNA"/>
</dbReference>
<accession>A0A7Y3R9J3</accession>
<name>A0A7Y3R9J3_9FLAO</name>
<protein>
    <submittedName>
        <fullName evidence="2">Gliding motility-associated C-terminal domain-containing protein</fullName>
    </submittedName>
</protein>
<dbReference type="NCBIfam" id="TIGR04131">
    <property type="entry name" value="Bac_Flav_CTERM"/>
    <property type="match status" value="1"/>
</dbReference>
<feature type="chain" id="PRO_5030849457" evidence="1">
    <location>
        <begin position="22"/>
        <end position="1158"/>
    </location>
</feature>
<dbReference type="RefSeq" id="WP_171222605.1">
    <property type="nucleotide sequence ID" value="NZ_CP121446.1"/>
</dbReference>
<keyword evidence="3" id="KW-1185">Reference proteome</keyword>
<evidence type="ECO:0000256" key="1">
    <source>
        <dbReference type="SAM" id="SignalP"/>
    </source>
</evidence>
<organism evidence="2 3">
    <name type="scientific">Flavobacterium rivulicola</name>
    <dbReference type="NCBI Taxonomy" id="2732161"/>
    <lineage>
        <taxon>Bacteria</taxon>
        <taxon>Pseudomonadati</taxon>
        <taxon>Bacteroidota</taxon>
        <taxon>Flavobacteriia</taxon>
        <taxon>Flavobacteriales</taxon>
        <taxon>Flavobacteriaceae</taxon>
        <taxon>Flavobacterium</taxon>
    </lineage>
</organism>
<evidence type="ECO:0000313" key="2">
    <source>
        <dbReference type="EMBL" id="NNT72425.1"/>
    </source>
</evidence>
<feature type="signal peptide" evidence="1">
    <location>
        <begin position="1"/>
        <end position="21"/>
    </location>
</feature>
<dbReference type="AlphaFoldDB" id="A0A7Y3R9J3"/>
<sequence length="1158" mass="126168">MDSLKLKFAFVFLFLTQLSFSQLSNFTLTVNHTDETCTGNGSLSFSVSNTTPGATILYSIYELPDVANPISVQSDGSLSGLTAGTYRIVATQTLAGNSGTQQQDVVIEDDVEELTYQIVSSNEICGNDGRITVIILSGTVTPNVLSYELFSGPMIRPLQASNIFNNLTAGTYSVRVYDSCGEGVVQTFTVQASDPALEVSFFQPILASCTTVNVGFGFESVFPTPFGVVKFPLQVTTTVFPATGGSITYNQTVNGGITSFQEIPFYTNQPYNYSITVTDGCGTVYTHNGVVDNLSIAATYTVLPQGCIYKQVSFFNVSAVTLVSAPAAFTTTLPQNYTGQIVNNSVTILYLVAGTYVFNTIDVCGNPQVFTIEIVIVEIAPPFISIFGVNCTAGSVSIYGISEIIMVAAPSTYAVALPHDYTSLINSADYITFVNLPVGLYVFEVLDICNAPHTLEIEIEPLSLPPDLIISEGCEDGTGAIRLTGQFDAIAMITAPATYGVALPQDLMGNLILNDTNLVLDSLPAGDYVIQSTNSCNVTTNTAFTILGHQDITDVAVIPNCGSFDLNLNNTSNNSGVTAYWLQKLNTITNNWEHPSNGNDYTEGSIPDNSNSFPLINNTINYNLAYQGHFRILKVFRSYISNSIIQTNCFKTIYEFDYNGLPRIDDVYSISCGNTFEVIVLAVGFNPLQYRITLKNGQPFLIENGNSNIFTGLEPAIYNFQVQDACGNFLNSAFEIVNPNPLEITANEVFCDGDNLTLSVPDFSFFQYEWWKDNNTTNILSTTSSLNFNPFNALANNGIYHVRISYTNNPSSCLNQVLSYEVLVTNIPPNAGNSASFTYCGRQGTIDLFALLQAQGTYDEGGTWDEMTSSGTLSNNFWNTVSVPYGSYEFRYHVDGSCSLFDEAFINITLYEIPDIPVAGADSIICESGSLQLYATPIPNVTYQWTGPNGFTANEQNPIISNLSAANNGMYTVFASQNGCPSGTSGVEVLVNALPQLALSQNCIENEYVVTATPVANSFDASMATYAWTGPNNFTASQNPILITGGEEGLYNLTITDENGCTASQAIEVVRTICYIPNVITPNNDFSNDSFDLAGFEVDRIEIYNRWGRKVYEKNNYIDEWHGQNMKGERLPDSTYYYILNLRTGENKVGWVFLSANR</sequence>